<dbReference type="InterPro" id="IPR003832">
    <property type="entry name" value="DUF212"/>
</dbReference>
<feature type="transmembrane region" description="Helical" evidence="1">
    <location>
        <begin position="29"/>
        <end position="47"/>
    </location>
</feature>
<dbReference type="Pfam" id="PF02681">
    <property type="entry name" value="DUF212"/>
    <property type="match status" value="1"/>
</dbReference>
<proteinExistence type="predicted"/>
<protein>
    <recommendedName>
        <fullName evidence="4">Acid phosphatase/vanadium-dependent haloperoxidase related</fullName>
    </recommendedName>
</protein>
<organism evidence="2 3">
    <name type="scientific">Caldicellulosiruptor bescii</name>
    <name type="common">Anaerocellum thermophilum</name>
    <dbReference type="NCBI Taxonomy" id="31899"/>
    <lineage>
        <taxon>Bacteria</taxon>
        <taxon>Bacillati</taxon>
        <taxon>Bacillota</taxon>
        <taxon>Bacillota incertae sedis</taxon>
        <taxon>Caldicellulosiruptorales</taxon>
        <taxon>Caldicellulosiruptoraceae</taxon>
        <taxon>Caldicellulosiruptor</taxon>
    </lineage>
</organism>
<dbReference type="RefSeq" id="WP_015907768.1">
    <property type="nucleotide sequence ID" value="NZ_FUZJ01000001.1"/>
</dbReference>
<keyword evidence="3" id="KW-1185">Reference proteome</keyword>
<keyword evidence="1" id="KW-0472">Membrane</keyword>
<dbReference type="GeneID" id="31772634"/>
<dbReference type="Proteomes" id="UP000196803">
    <property type="component" value="Unassembled WGS sequence"/>
</dbReference>
<keyword evidence="1" id="KW-1133">Transmembrane helix</keyword>
<gene>
    <name evidence="2" type="ORF">SAMN05216240_1809</name>
</gene>
<dbReference type="PANTHER" id="PTHR31446:SF29">
    <property type="entry name" value="ACID PHOSPHATASE_VANADIUM-DEPENDENT HALOPEROXIDASE-RELATED PROTEIN"/>
    <property type="match status" value="1"/>
</dbReference>
<feature type="transmembrane region" description="Helical" evidence="1">
    <location>
        <begin position="85"/>
        <end position="102"/>
    </location>
</feature>
<reference evidence="2 3" key="1">
    <citation type="submission" date="2017-05" db="EMBL/GenBank/DDBJ databases">
        <authorList>
            <person name="Varghese N."/>
            <person name="Submissions S."/>
        </authorList>
    </citation>
    <scope>NUCLEOTIDE SEQUENCE [LARGE SCALE GENOMIC DNA]</scope>
    <source>
        <strain evidence="2 3">MACB1020</strain>
    </source>
</reference>
<keyword evidence="1" id="KW-0812">Transmembrane</keyword>
<sequence length="159" mass="17427">MQISRGLVDGKMKEVVLEILKNKALEVGVVSWFVAQFLKIVIAFIMTRKVNLKWFISSGGMPSSHSAFACGLSTAVGLIDGFSSTNFAISLTFTLIVMYDAAGVRREAGKQAQTLNEIIEMYLSPHYKPQYKLKELIGHKPTEVFAGAIVGILIATIMI</sequence>
<evidence type="ECO:0008006" key="4">
    <source>
        <dbReference type="Google" id="ProtNLM"/>
    </source>
</evidence>
<dbReference type="EMBL" id="FXXC01000001">
    <property type="protein sequence ID" value="SMR93901.1"/>
    <property type="molecule type" value="Genomic_DNA"/>
</dbReference>
<comment type="caution">
    <text evidence="2">The sequence shown here is derived from an EMBL/GenBank/DDBJ whole genome shotgun (WGS) entry which is preliminary data.</text>
</comment>
<evidence type="ECO:0000313" key="3">
    <source>
        <dbReference type="Proteomes" id="UP000196803"/>
    </source>
</evidence>
<evidence type="ECO:0000256" key="1">
    <source>
        <dbReference type="SAM" id="Phobius"/>
    </source>
</evidence>
<dbReference type="PANTHER" id="PTHR31446">
    <property type="entry name" value="ACID PHOSPHATASE/VANADIUM-DEPENDENT HALOPEROXIDASE-RELATED PROTEIN"/>
    <property type="match status" value="1"/>
</dbReference>
<evidence type="ECO:0000313" key="2">
    <source>
        <dbReference type="EMBL" id="SMR93901.1"/>
    </source>
</evidence>
<name>A0ABY1S9T8_CALBS</name>
<accession>A0ABY1S9T8</accession>